<proteinExistence type="predicted"/>
<protein>
    <submittedName>
        <fullName evidence="2">Metal-dependent hydrolase</fullName>
    </submittedName>
</protein>
<feature type="transmembrane region" description="Helical" evidence="1">
    <location>
        <begin position="111"/>
        <end position="131"/>
    </location>
</feature>
<gene>
    <name evidence="2" type="ORF">HG263_00010</name>
</gene>
<feature type="transmembrane region" description="Helical" evidence="1">
    <location>
        <begin position="27"/>
        <end position="45"/>
    </location>
</feature>
<keyword evidence="2" id="KW-0378">Hydrolase</keyword>
<dbReference type="Proteomes" id="UP000586305">
    <property type="component" value="Unassembled WGS sequence"/>
</dbReference>
<dbReference type="EMBL" id="JABBPG010000001">
    <property type="protein sequence ID" value="NOU48932.1"/>
    <property type="molecule type" value="Genomic_DNA"/>
</dbReference>
<dbReference type="AlphaFoldDB" id="A0A849V6K2"/>
<feature type="transmembrane region" description="Helical" evidence="1">
    <location>
        <begin position="178"/>
        <end position="204"/>
    </location>
</feature>
<keyword evidence="3" id="KW-1185">Reference proteome</keyword>
<dbReference type="RefSeq" id="WP_171624047.1">
    <property type="nucleotide sequence ID" value="NZ_JABBPG010000001.1"/>
</dbReference>
<dbReference type="Pfam" id="PF04307">
    <property type="entry name" value="YdjM"/>
    <property type="match status" value="1"/>
</dbReference>
<dbReference type="InterPro" id="IPR007404">
    <property type="entry name" value="YdjM-like"/>
</dbReference>
<keyword evidence="1" id="KW-1133">Transmembrane helix</keyword>
<feature type="transmembrane region" description="Helical" evidence="1">
    <location>
        <begin position="82"/>
        <end position="99"/>
    </location>
</feature>
<feature type="transmembrane region" description="Helical" evidence="1">
    <location>
        <begin position="137"/>
        <end position="157"/>
    </location>
</feature>
<evidence type="ECO:0000256" key="1">
    <source>
        <dbReference type="SAM" id="Phobius"/>
    </source>
</evidence>
<feature type="transmembrane region" description="Helical" evidence="1">
    <location>
        <begin position="57"/>
        <end position="76"/>
    </location>
</feature>
<name>A0A849V6K2_9GAMM</name>
<evidence type="ECO:0000313" key="2">
    <source>
        <dbReference type="EMBL" id="NOU48932.1"/>
    </source>
</evidence>
<evidence type="ECO:0000313" key="3">
    <source>
        <dbReference type="Proteomes" id="UP000586305"/>
    </source>
</evidence>
<keyword evidence="1" id="KW-0812">Transmembrane</keyword>
<accession>A0A849V6K2</accession>
<sequence length="237" mass="25612">MANFETHFQSSIITSAAFSSTVLATSLANPLDTFILFIIGSLSGLLPDLDADKSRSLNSLFSVLSLCAAIGLPLMIKFDSLLTLWGSALCVYTVLMHIVKPLFESLTVHRGAMHSLLFVLMCSLISIHLALLLGKSLSFSVLLSLSVGIGMLTHLILDECYSVDISNNEIKASFGSALKPIALGAPWASLIQLCIIGGALYLLVPYKEKLLTVVQSWQYKLAAVPLMPNLEALKIWV</sequence>
<reference evidence="2 3" key="1">
    <citation type="submission" date="2020-04" db="EMBL/GenBank/DDBJ databases">
        <title>Pseudoalteromonas caenipelagi sp. nov., isolated from a tidal flat.</title>
        <authorList>
            <person name="Park S."/>
            <person name="Yoon J.-H."/>
        </authorList>
    </citation>
    <scope>NUCLEOTIDE SEQUENCE [LARGE SCALE GENOMIC DNA]</scope>
    <source>
        <strain evidence="2 3">JBTF-M23</strain>
    </source>
</reference>
<dbReference type="GO" id="GO:0016787">
    <property type="term" value="F:hydrolase activity"/>
    <property type="evidence" value="ECO:0007669"/>
    <property type="project" value="UniProtKB-KW"/>
</dbReference>
<organism evidence="2 3">
    <name type="scientific">Pseudoalteromonas caenipelagi</name>
    <dbReference type="NCBI Taxonomy" id="2726988"/>
    <lineage>
        <taxon>Bacteria</taxon>
        <taxon>Pseudomonadati</taxon>
        <taxon>Pseudomonadota</taxon>
        <taxon>Gammaproteobacteria</taxon>
        <taxon>Alteromonadales</taxon>
        <taxon>Pseudoalteromonadaceae</taxon>
        <taxon>Pseudoalteromonas</taxon>
    </lineage>
</organism>
<keyword evidence="1" id="KW-0472">Membrane</keyword>
<comment type="caution">
    <text evidence="2">The sequence shown here is derived from an EMBL/GenBank/DDBJ whole genome shotgun (WGS) entry which is preliminary data.</text>
</comment>